<gene>
    <name evidence="2" type="ORF">PDM29_02455</name>
</gene>
<evidence type="ECO:0000313" key="2">
    <source>
        <dbReference type="EMBL" id="WNH53154.1"/>
    </source>
</evidence>
<dbReference type="Pfam" id="PF13103">
    <property type="entry name" value="TonB_2"/>
    <property type="match status" value="1"/>
</dbReference>
<dbReference type="EMBL" id="CP115541">
    <property type="protein sequence ID" value="WNH53154.1"/>
    <property type="molecule type" value="Genomic_DNA"/>
</dbReference>
<proteinExistence type="predicted"/>
<keyword evidence="3" id="KW-1185">Reference proteome</keyword>
<feature type="signal peptide" evidence="1">
    <location>
        <begin position="1"/>
        <end position="22"/>
    </location>
</feature>
<dbReference type="RefSeq" id="WP_311192318.1">
    <property type="nucleotide sequence ID" value="NZ_CP115541.1"/>
</dbReference>
<accession>A0ABY9YQG7</accession>
<name>A0ABY9YQG7_9GAMM</name>
<reference evidence="2 3" key="1">
    <citation type="submission" date="2022-12" db="EMBL/GenBank/DDBJ databases">
        <title>Two new species, Stenotrophomonas aracearum and Stenotrophomonas oahuensis, isolated from Anthurium (Araceae family) in Hawaii.</title>
        <authorList>
            <person name="Chunag S.C."/>
            <person name="Dobhal S."/>
            <person name="Alvarez A."/>
            <person name="Arif M."/>
        </authorList>
    </citation>
    <scope>NUCLEOTIDE SEQUENCE [LARGE SCALE GENOMIC DNA]</scope>
    <source>
        <strain evidence="2 3">A5586</strain>
    </source>
</reference>
<evidence type="ECO:0000256" key="1">
    <source>
        <dbReference type="SAM" id="SignalP"/>
    </source>
</evidence>
<dbReference type="SUPFAM" id="SSF74653">
    <property type="entry name" value="TolA/TonB C-terminal domain"/>
    <property type="match status" value="1"/>
</dbReference>
<keyword evidence="1" id="KW-0732">Signal</keyword>
<feature type="chain" id="PRO_5045898583" evidence="1">
    <location>
        <begin position="23"/>
        <end position="117"/>
    </location>
</feature>
<protein>
    <submittedName>
        <fullName evidence="2">TonB C-terminal domain-containing protein</fullName>
    </submittedName>
</protein>
<dbReference type="Proteomes" id="UP001302072">
    <property type="component" value="Chromosome"/>
</dbReference>
<dbReference type="Gene3D" id="3.30.1150.10">
    <property type="match status" value="1"/>
</dbReference>
<sequence length="117" mass="12576">MRTIGKWMLAGLIAGISPASLASTDLEAEYVAAIHSRVLGNWTLPATLKPGSRCEVKVVQLPGGAIASATVTADCEFDEAGKASIEAAVLRAQPLPYRGFESVFQRWMMLKFQAPLR</sequence>
<evidence type="ECO:0000313" key="3">
    <source>
        <dbReference type="Proteomes" id="UP001302072"/>
    </source>
</evidence>
<organism evidence="2 3">
    <name type="scientific">Stenotrophomonas oahuensis</name>
    <dbReference type="NCBI Taxonomy" id="3003271"/>
    <lineage>
        <taxon>Bacteria</taxon>
        <taxon>Pseudomonadati</taxon>
        <taxon>Pseudomonadota</taxon>
        <taxon>Gammaproteobacteria</taxon>
        <taxon>Lysobacterales</taxon>
        <taxon>Lysobacteraceae</taxon>
        <taxon>Stenotrophomonas</taxon>
    </lineage>
</organism>